<keyword evidence="1" id="KW-0472">Membrane</keyword>
<dbReference type="AlphaFoldDB" id="A0AAE6UKX6"/>
<dbReference type="Proteomes" id="UP000423413">
    <property type="component" value="Chromosome"/>
</dbReference>
<keyword evidence="1" id="KW-1133">Transmembrane helix</keyword>
<protein>
    <submittedName>
        <fullName evidence="2">Uncharacterized protein</fullName>
    </submittedName>
</protein>
<evidence type="ECO:0000256" key="1">
    <source>
        <dbReference type="SAM" id="Phobius"/>
    </source>
</evidence>
<gene>
    <name evidence="2" type="ORF">GMO17_00795</name>
</gene>
<proteinExistence type="predicted"/>
<keyword evidence="1" id="KW-0812">Transmembrane</keyword>
<reference evidence="2 3" key="1">
    <citation type="submission" date="2019-11" db="EMBL/GenBank/DDBJ databases">
        <title>Complete genome sequence of Pseudomonas syringae pv. coronafaciens isolate B19001 originated in imported oat cereal.</title>
        <authorList>
            <person name="Kim S.M."/>
            <person name="Lee B.C."/>
            <person name="Seo S.J."/>
            <person name="Lee J.E."/>
            <person name="Choi N.J."/>
            <person name="Park J.H."/>
        </authorList>
    </citation>
    <scope>NUCLEOTIDE SEQUENCE [LARGE SCALE GENOMIC DNA]</scope>
    <source>
        <strain evidence="2 3">B19001</strain>
    </source>
</reference>
<evidence type="ECO:0000313" key="2">
    <source>
        <dbReference type="EMBL" id="QGT79811.1"/>
    </source>
</evidence>
<sequence length="60" mass="6815">MTKQTKKARSDGFFLVWSMVFRSFGYIRAIALAKVSASTSESHDDCCSFARRTSRTDCRV</sequence>
<accession>A0AAE6UKX6</accession>
<feature type="transmembrane region" description="Helical" evidence="1">
    <location>
        <begin position="12"/>
        <end position="33"/>
    </location>
</feature>
<organism evidence="2 3">
    <name type="scientific">Pseudomonas coronafaciens pv. coronafaciens</name>
    <dbReference type="NCBI Taxonomy" id="235275"/>
    <lineage>
        <taxon>Bacteria</taxon>
        <taxon>Pseudomonadati</taxon>
        <taxon>Pseudomonadota</taxon>
        <taxon>Gammaproteobacteria</taxon>
        <taxon>Pseudomonadales</taxon>
        <taxon>Pseudomonadaceae</taxon>
        <taxon>Pseudomonas</taxon>
        <taxon>Pseudomonas coronafaciens</taxon>
    </lineage>
</organism>
<evidence type="ECO:0000313" key="3">
    <source>
        <dbReference type="Proteomes" id="UP000423413"/>
    </source>
</evidence>
<name>A0AAE6UKX6_9PSED</name>
<dbReference type="EMBL" id="CP046441">
    <property type="protein sequence ID" value="QGT79811.1"/>
    <property type="molecule type" value="Genomic_DNA"/>
</dbReference>